<feature type="transmembrane region" description="Helical" evidence="8">
    <location>
        <begin position="44"/>
        <end position="61"/>
    </location>
</feature>
<dbReference type="SUPFAM" id="SSF55785">
    <property type="entry name" value="PYP-like sensor domain (PAS domain)"/>
    <property type="match status" value="1"/>
</dbReference>
<protein>
    <recommendedName>
        <fullName evidence="2">histidine kinase</fullName>
        <ecNumber evidence="2">2.7.13.3</ecNumber>
    </recommendedName>
</protein>
<comment type="catalytic activity">
    <reaction evidence="1">
        <text>ATP + protein L-histidine = ADP + protein N-phospho-L-histidine.</text>
        <dbReference type="EC" id="2.7.13.3"/>
    </reaction>
</comment>
<organism evidence="10 11">
    <name type="scientific">Piscinibacter sakaiensis</name>
    <name type="common">Ideonella sakaiensis</name>
    <dbReference type="NCBI Taxonomy" id="1547922"/>
    <lineage>
        <taxon>Bacteria</taxon>
        <taxon>Pseudomonadati</taxon>
        <taxon>Pseudomonadota</taxon>
        <taxon>Betaproteobacteria</taxon>
        <taxon>Burkholderiales</taxon>
        <taxon>Sphaerotilaceae</taxon>
        <taxon>Piscinibacter</taxon>
    </lineage>
</organism>
<dbReference type="EMBL" id="BBYR01000003">
    <property type="protein sequence ID" value="GAP33875.1"/>
    <property type="molecule type" value="Genomic_DNA"/>
</dbReference>
<evidence type="ECO:0000256" key="2">
    <source>
        <dbReference type="ARBA" id="ARBA00012438"/>
    </source>
</evidence>
<evidence type="ECO:0000256" key="3">
    <source>
        <dbReference type="ARBA" id="ARBA00022679"/>
    </source>
</evidence>
<evidence type="ECO:0000256" key="7">
    <source>
        <dbReference type="ARBA" id="ARBA00023012"/>
    </source>
</evidence>
<dbReference type="PRINTS" id="PR00344">
    <property type="entry name" value="BCTRLSENSOR"/>
</dbReference>
<accession>A0A0K8NVA4</accession>
<gene>
    <name evidence="10" type="ORF">ISF6_1653</name>
</gene>
<evidence type="ECO:0000256" key="8">
    <source>
        <dbReference type="SAM" id="Phobius"/>
    </source>
</evidence>
<feature type="transmembrane region" description="Helical" evidence="8">
    <location>
        <begin position="20"/>
        <end position="38"/>
    </location>
</feature>
<evidence type="ECO:0000313" key="10">
    <source>
        <dbReference type="EMBL" id="GAP33875.1"/>
    </source>
</evidence>
<comment type="caution">
    <text evidence="10">The sequence shown here is derived from an EMBL/GenBank/DDBJ whole genome shotgun (WGS) entry which is preliminary data.</text>
</comment>
<dbReference type="Gene3D" id="3.30.565.10">
    <property type="entry name" value="Histidine kinase-like ATPase, C-terminal domain"/>
    <property type="match status" value="1"/>
</dbReference>
<evidence type="ECO:0000256" key="1">
    <source>
        <dbReference type="ARBA" id="ARBA00000085"/>
    </source>
</evidence>
<reference evidence="11" key="1">
    <citation type="submission" date="2015-07" db="EMBL/GenBank/DDBJ databases">
        <title>Discovery of a poly(ethylene terephthalate assimilation.</title>
        <authorList>
            <person name="Yoshida S."/>
            <person name="Hiraga K."/>
            <person name="Takehana T."/>
            <person name="Taniguchi I."/>
            <person name="Yamaji H."/>
            <person name="Maeda Y."/>
            <person name="Toyohara K."/>
            <person name="Miyamoto K."/>
            <person name="Kimura Y."/>
            <person name="Oda K."/>
        </authorList>
    </citation>
    <scope>NUCLEOTIDE SEQUENCE [LARGE SCALE GENOMIC DNA]</scope>
    <source>
        <strain evidence="11">NBRC 110686 / TISTR 2288 / 201-F6</strain>
    </source>
</reference>
<dbReference type="STRING" id="1547922.ISF6_1653"/>
<dbReference type="InterPro" id="IPR003594">
    <property type="entry name" value="HATPase_dom"/>
</dbReference>
<keyword evidence="11" id="KW-1185">Reference proteome</keyword>
<dbReference type="AlphaFoldDB" id="A0A0K8NVA4"/>
<feature type="domain" description="Histidine kinase" evidence="9">
    <location>
        <begin position="238"/>
        <end position="459"/>
    </location>
</feature>
<keyword evidence="3" id="KW-0808">Transferase</keyword>
<evidence type="ECO:0000259" key="9">
    <source>
        <dbReference type="PROSITE" id="PS50109"/>
    </source>
</evidence>
<dbReference type="PANTHER" id="PTHR43065:SF46">
    <property type="entry name" value="C4-DICARBOXYLATE TRANSPORT SENSOR PROTEIN DCTB"/>
    <property type="match status" value="1"/>
</dbReference>
<dbReference type="PROSITE" id="PS50109">
    <property type="entry name" value="HIS_KIN"/>
    <property type="match status" value="1"/>
</dbReference>
<keyword evidence="8" id="KW-0472">Membrane</keyword>
<dbReference type="SUPFAM" id="SSF55874">
    <property type="entry name" value="ATPase domain of HSP90 chaperone/DNA topoisomerase II/histidine kinase"/>
    <property type="match status" value="1"/>
</dbReference>
<dbReference type="InterPro" id="IPR035965">
    <property type="entry name" value="PAS-like_dom_sf"/>
</dbReference>
<dbReference type="InterPro" id="IPR005467">
    <property type="entry name" value="His_kinase_dom"/>
</dbReference>
<evidence type="ECO:0000313" key="11">
    <source>
        <dbReference type="Proteomes" id="UP000037660"/>
    </source>
</evidence>
<keyword evidence="8" id="KW-1133">Transmembrane helix</keyword>
<keyword evidence="8" id="KW-0812">Transmembrane</keyword>
<name>A0A0K8NVA4_PISS1</name>
<dbReference type="InterPro" id="IPR036890">
    <property type="entry name" value="HATPase_C_sf"/>
</dbReference>
<keyword evidence="5" id="KW-0418">Kinase</keyword>
<evidence type="ECO:0000256" key="4">
    <source>
        <dbReference type="ARBA" id="ARBA00022741"/>
    </source>
</evidence>
<reference evidence="10 11" key="2">
    <citation type="journal article" date="2016" name="Science">
        <title>A bacterium that degrades and assimilates poly(ethylene terephthalate).</title>
        <authorList>
            <person name="Yoshida S."/>
            <person name="Hiraga K."/>
            <person name="Takehana T."/>
            <person name="Taniguchi I."/>
            <person name="Yamaji H."/>
            <person name="Maeda Y."/>
            <person name="Toyohara K."/>
            <person name="Miyamoto K."/>
            <person name="Kimura Y."/>
            <person name="Oda K."/>
        </authorList>
    </citation>
    <scope>NUCLEOTIDE SEQUENCE [LARGE SCALE GENOMIC DNA]</scope>
    <source>
        <strain evidence="11">NBRC 110686 / TISTR 2288 / 201-F6</strain>
    </source>
</reference>
<dbReference type="GO" id="GO:0004673">
    <property type="term" value="F:protein histidine kinase activity"/>
    <property type="evidence" value="ECO:0007669"/>
    <property type="project" value="UniProtKB-EC"/>
</dbReference>
<keyword evidence="6" id="KW-0067">ATP-binding</keyword>
<dbReference type="EC" id="2.7.13.3" evidence="2"/>
<keyword evidence="4" id="KW-0547">Nucleotide-binding</keyword>
<dbReference type="GO" id="GO:0005524">
    <property type="term" value="F:ATP binding"/>
    <property type="evidence" value="ECO:0007669"/>
    <property type="project" value="UniProtKB-KW"/>
</dbReference>
<evidence type="ECO:0000256" key="5">
    <source>
        <dbReference type="ARBA" id="ARBA00022777"/>
    </source>
</evidence>
<dbReference type="GO" id="GO:0000160">
    <property type="term" value="P:phosphorelay signal transduction system"/>
    <property type="evidence" value="ECO:0007669"/>
    <property type="project" value="UniProtKB-KW"/>
</dbReference>
<dbReference type="InterPro" id="IPR004358">
    <property type="entry name" value="Sig_transdc_His_kin-like_C"/>
</dbReference>
<dbReference type="Pfam" id="PF02518">
    <property type="entry name" value="HATPase_c"/>
    <property type="match status" value="1"/>
</dbReference>
<keyword evidence="7" id="KW-0902">Two-component regulatory system</keyword>
<dbReference type="PANTHER" id="PTHR43065">
    <property type="entry name" value="SENSOR HISTIDINE KINASE"/>
    <property type="match status" value="1"/>
</dbReference>
<dbReference type="Proteomes" id="UP000037660">
    <property type="component" value="Unassembled WGS sequence"/>
</dbReference>
<proteinExistence type="predicted"/>
<evidence type="ECO:0000256" key="6">
    <source>
        <dbReference type="ARBA" id="ARBA00022840"/>
    </source>
</evidence>
<dbReference type="SMART" id="SM00387">
    <property type="entry name" value="HATPase_c"/>
    <property type="match status" value="1"/>
</dbReference>
<sequence length="459" mass="48019">MPARRAPDGGPLGRWAVRLAVRVAALGAAAAATGWALASPLRPATALLAAALALAAFGALWREARRGHAAVGALLEALVAGDGTRRLDGLPPGADLERLGTALQALLERERAARLALERRQAQWLALVEHVPLPLLAIDAEGRATLLNHAARRCFGAASPRPLDSFDAFGPGLAGALRQDPPPALVELHPADEAAQSLRVSAGTALFDGRLQRLVALQPIQAELDAAESRLSADLLRVLTHEVMNSLTPVTSLLRSAEALLPPAPGAAAAPAGMPAPPGTDPLATLRQALGTATRRAEGLAQFVERYRAVARPLQVRTAPVDAHALAASLARLFAAEWPAERARLALDLPTGPFALQADRDLLEPVLMNLLRNAAQAGTRVRLAMRRSASGRSLVEVEDDGPGIPPERRAEVFLPFFTTRAEGHGVGLALARQVVLAHGGSIRVDAGQVLGGACLRLVL</sequence>